<evidence type="ECO:0000313" key="10">
    <source>
        <dbReference type="EMBL" id="KFD72923.1"/>
    </source>
</evidence>
<feature type="region of interest" description="Disordered" evidence="7">
    <location>
        <begin position="336"/>
        <end position="396"/>
    </location>
</feature>
<protein>
    <recommendedName>
        <fullName evidence="6">Oxysterol-binding protein</fullName>
    </recommendedName>
</protein>
<keyword evidence="11" id="KW-1185">Reference proteome</keyword>
<dbReference type="Gene3D" id="2.30.29.30">
    <property type="entry name" value="Pleckstrin-homology domain (PH domain)/Phosphotyrosine-binding domain (PTB)"/>
    <property type="match status" value="1"/>
</dbReference>
<dbReference type="GO" id="GO:0120009">
    <property type="term" value="P:intermembrane lipid transfer"/>
    <property type="evidence" value="ECO:0007669"/>
    <property type="project" value="UniProtKB-ARBA"/>
</dbReference>
<reference evidence="10 11" key="1">
    <citation type="journal article" date="2014" name="Nat. Genet.">
        <title>Genome and transcriptome of the porcine whipworm Trichuris suis.</title>
        <authorList>
            <person name="Jex A.R."/>
            <person name="Nejsum P."/>
            <person name="Schwarz E.M."/>
            <person name="Hu L."/>
            <person name="Young N.D."/>
            <person name="Hall R.S."/>
            <person name="Korhonen P.K."/>
            <person name="Liao S."/>
            <person name="Thamsborg S."/>
            <person name="Xia J."/>
            <person name="Xu P."/>
            <person name="Wang S."/>
            <person name="Scheerlinck J.P."/>
            <person name="Hofmann A."/>
            <person name="Sternberg P.W."/>
            <person name="Wang J."/>
            <person name="Gasser R.B."/>
        </authorList>
    </citation>
    <scope>NUCLEOTIDE SEQUENCE [LARGE SCALE GENOMIC DNA]</scope>
    <source>
        <strain evidence="10">DCEP-RM93F</strain>
        <strain evidence="9">DCEP-RM93M</strain>
    </source>
</reference>
<accession>A0A085NTX7</accession>
<dbReference type="GO" id="GO:0005886">
    <property type="term" value="C:plasma membrane"/>
    <property type="evidence" value="ECO:0007669"/>
    <property type="project" value="TreeGrafter"/>
</dbReference>
<dbReference type="Proteomes" id="UP000030758">
    <property type="component" value="Unassembled WGS sequence"/>
</dbReference>
<comment type="similarity">
    <text evidence="1 5">Belongs to the OSBP family.</text>
</comment>
<dbReference type="PANTHER" id="PTHR10972:SF203">
    <property type="entry name" value="OXYSTEROL-BINDING PROTEIN HOMOLOG 3"/>
    <property type="match status" value="1"/>
</dbReference>
<name>A0A085NTX7_9BILA</name>
<keyword evidence="4" id="KW-0446">Lipid-binding</keyword>
<dbReference type="SUPFAM" id="SSF50729">
    <property type="entry name" value="PH domain-like"/>
    <property type="match status" value="1"/>
</dbReference>
<dbReference type="InterPro" id="IPR011993">
    <property type="entry name" value="PH-like_dom_sf"/>
</dbReference>
<keyword evidence="3 6" id="KW-0445">Lipid transport</keyword>
<evidence type="ECO:0000256" key="5">
    <source>
        <dbReference type="RuleBase" id="RU003844"/>
    </source>
</evidence>
<dbReference type="GO" id="GO:0015485">
    <property type="term" value="F:cholesterol binding"/>
    <property type="evidence" value="ECO:0007669"/>
    <property type="project" value="TreeGrafter"/>
</dbReference>
<evidence type="ECO:0000313" key="11">
    <source>
        <dbReference type="Proteomes" id="UP000030764"/>
    </source>
</evidence>
<feature type="compositionally biased region" description="Polar residues" evidence="7">
    <location>
        <begin position="360"/>
        <end position="390"/>
    </location>
</feature>
<dbReference type="EMBL" id="KL363182">
    <property type="protein sequence ID" value="KFD58897.1"/>
    <property type="molecule type" value="Genomic_DNA"/>
</dbReference>
<dbReference type="PANTHER" id="PTHR10972">
    <property type="entry name" value="OXYSTEROL-BINDING PROTEIN-RELATED"/>
    <property type="match status" value="1"/>
</dbReference>
<evidence type="ECO:0000313" key="9">
    <source>
        <dbReference type="EMBL" id="KFD58897.1"/>
    </source>
</evidence>
<feature type="compositionally biased region" description="Polar residues" evidence="7">
    <location>
        <begin position="246"/>
        <end position="261"/>
    </location>
</feature>
<dbReference type="FunFam" id="2.40.160.120:FF:000001">
    <property type="entry name" value="Oxysterol-binding protein"/>
    <property type="match status" value="1"/>
</dbReference>
<dbReference type="InterPro" id="IPR000648">
    <property type="entry name" value="Oxysterol-bd"/>
</dbReference>
<dbReference type="InterPro" id="IPR001849">
    <property type="entry name" value="PH_domain"/>
</dbReference>
<evidence type="ECO:0000256" key="1">
    <source>
        <dbReference type="ARBA" id="ARBA00008842"/>
    </source>
</evidence>
<dbReference type="InterPro" id="IPR037239">
    <property type="entry name" value="OSBP_sf"/>
</dbReference>
<evidence type="ECO:0000256" key="6">
    <source>
        <dbReference type="RuleBase" id="RU003845"/>
    </source>
</evidence>
<dbReference type="GO" id="GO:0005829">
    <property type="term" value="C:cytosol"/>
    <property type="evidence" value="ECO:0007669"/>
    <property type="project" value="TreeGrafter"/>
</dbReference>
<dbReference type="InterPro" id="IPR018494">
    <property type="entry name" value="Oxysterol-bd_CS"/>
</dbReference>
<evidence type="ECO:0000256" key="3">
    <source>
        <dbReference type="ARBA" id="ARBA00023055"/>
    </source>
</evidence>
<dbReference type="Gene3D" id="2.40.160.120">
    <property type="match status" value="1"/>
</dbReference>
<evidence type="ECO:0000256" key="7">
    <source>
        <dbReference type="SAM" id="MobiDB-lite"/>
    </source>
</evidence>
<dbReference type="PROSITE" id="PS01013">
    <property type="entry name" value="OSBP"/>
    <property type="match status" value="1"/>
</dbReference>
<dbReference type="AlphaFoldDB" id="A0A085NTX7"/>
<evidence type="ECO:0000256" key="2">
    <source>
        <dbReference type="ARBA" id="ARBA00022448"/>
    </source>
</evidence>
<dbReference type="GO" id="GO:0097038">
    <property type="term" value="C:perinuclear endoplasmic reticulum"/>
    <property type="evidence" value="ECO:0007669"/>
    <property type="project" value="TreeGrafter"/>
</dbReference>
<proteinExistence type="inferred from homology"/>
<dbReference type="SMART" id="SM00233">
    <property type="entry name" value="PH"/>
    <property type="match status" value="1"/>
</dbReference>
<feature type="domain" description="PH" evidence="8">
    <location>
        <begin position="32"/>
        <end position="130"/>
    </location>
</feature>
<keyword evidence="2 6" id="KW-0813">Transport</keyword>
<feature type="region of interest" description="Disordered" evidence="7">
    <location>
        <begin position="225"/>
        <end position="261"/>
    </location>
</feature>
<organism evidence="10">
    <name type="scientific">Trichuris suis</name>
    <name type="common">pig whipworm</name>
    <dbReference type="NCBI Taxonomy" id="68888"/>
    <lineage>
        <taxon>Eukaryota</taxon>
        <taxon>Metazoa</taxon>
        <taxon>Ecdysozoa</taxon>
        <taxon>Nematoda</taxon>
        <taxon>Enoplea</taxon>
        <taxon>Dorylaimia</taxon>
        <taxon>Trichinellida</taxon>
        <taxon>Trichuridae</taxon>
        <taxon>Trichuris</taxon>
    </lineage>
</organism>
<sequence length="916" mass="104650">MNQPDGIKRYKAEGSIEIPECKINFPKLQPPVPHHEEVYLLRKLRTFSRWQRRYCVMSAGVMKLYAKSTDPYKGKHPLQTIDLSNSVITVHPKERKLVISCKTSTHQIKAKKKKLFDRLLENLRNHRSYALTVTEARQTVCRSYQNLSSLFATIISKKDVATAENLCDQLSQIIKDLEYINQLTINLTNVFEATVEKAVVVAEPANKRRFSLQSRLRNRLNALRQRMRRPSDGGTVEVKSEETHTRTSTQDAPYTPETSTSPLKDYLAVQKNFLDIAKLFVDKAAECMTNIRTSQQREKEALTRTRLEQELNATQTVTMLSFSQDSNSDTNKKVAIQVPNKEGLSSGDDSDDDDDEKESASNQSRRGSESQPLPNSSTRNPLKQTETTTGAKVLSKVQPAEKKTVLKKADWELYHMDGVTVSKRQVLPTSMSAISISLWSVLKQCFGKNLTRISLPVFIFEPLNMLQILCEELEYSNLLDKAAEEEDRFMRMAYIAIFAVSRYKSTQYRTGRKPFNPVIGETYEYVRQDLGWRYVSEQVSHHPPITACHAESVHWLFWQSLTAMVKFWGRSIEAIPVCSVHVRLKKKNEEYTWNKATSCLRNILSDSRYFEHYGEMIFSCKGEQSLPVKCKLQLKPDYYKREGPDNIIVRGEVWGQVLNETDKVALEITGNWTSGLFINGVCAWKPNALPVNYDKYYGFTEFGLTLNDLCPAMQAYLPPSDTRFRPDQRMVEHGRLDEAEEKKQAIEEFQRSRRKQLAREQKCHVTKWFDLTVCMGTGDQLTGHPGKVGVRLLLEEKKPAILHKALIQRCQRALSRKPGLLLILTSLSNCKSMVHLLNMMSCFIDSNVIGNGTRSIASPAEVISQLILKVTLAKLNTQKEQVAFVQRSDDLLIPNEVICLPLVFIEEARGLQELRL</sequence>
<evidence type="ECO:0000256" key="4">
    <source>
        <dbReference type="ARBA" id="ARBA00023121"/>
    </source>
</evidence>
<feature type="compositionally biased region" description="Acidic residues" evidence="7">
    <location>
        <begin position="348"/>
        <end position="357"/>
    </location>
</feature>
<dbReference type="EMBL" id="KL367475">
    <property type="protein sequence ID" value="KFD72923.1"/>
    <property type="molecule type" value="Genomic_DNA"/>
</dbReference>
<gene>
    <name evidence="9" type="ORF">M513_00060</name>
    <name evidence="10" type="ORF">M514_00060</name>
</gene>
<evidence type="ECO:0000259" key="8">
    <source>
        <dbReference type="SMART" id="SM00233"/>
    </source>
</evidence>
<dbReference type="Pfam" id="PF01237">
    <property type="entry name" value="Oxysterol_BP"/>
    <property type="match status" value="1"/>
</dbReference>
<dbReference type="Proteomes" id="UP000030764">
    <property type="component" value="Unassembled WGS sequence"/>
</dbReference>
<dbReference type="SUPFAM" id="SSF144000">
    <property type="entry name" value="Oxysterol-binding protein-like"/>
    <property type="match status" value="1"/>
</dbReference>